<dbReference type="RefSeq" id="WP_190252638.1">
    <property type="nucleotide sequence ID" value="NZ_BMPI01000027.1"/>
</dbReference>
<reference evidence="2" key="1">
    <citation type="journal article" date="2014" name="Int. J. Syst. Evol. Microbiol.">
        <title>Complete genome sequence of Corynebacterium casei LMG S-19264T (=DSM 44701T), isolated from a smear-ripened cheese.</title>
        <authorList>
            <consortium name="US DOE Joint Genome Institute (JGI-PGF)"/>
            <person name="Walter F."/>
            <person name="Albersmeier A."/>
            <person name="Kalinowski J."/>
            <person name="Ruckert C."/>
        </authorList>
    </citation>
    <scope>NUCLEOTIDE SEQUENCE</scope>
    <source>
        <strain evidence="2">JCM 19831</strain>
    </source>
</reference>
<dbReference type="InterPro" id="IPR001242">
    <property type="entry name" value="Condensation_dom"/>
</dbReference>
<dbReference type="GO" id="GO:0043041">
    <property type="term" value="P:amino acid activation for nonribosomal peptide biosynthetic process"/>
    <property type="evidence" value="ECO:0007669"/>
    <property type="project" value="TreeGrafter"/>
</dbReference>
<gene>
    <name evidence="2" type="ORF">GCM10007977_052880</name>
</gene>
<dbReference type="PANTHER" id="PTHR45527:SF1">
    <property type="entry name" value="FATTY ACID SYNTHASE"/>
    <property type="match status" value="1"/>
</dbReference>
<dbReference type="Gene3D" id="3.30.559.30">
    <property type="entry name" value="Nonribosomal peptide synthetase, condensation domain"/>
    <property type="match status" value="1"/>
</dbReference>
<proteinExistence type="predicted"/>
<comment type="caution">
    <text evidence="2">The sequence shown here is derived from an EMBL/GenBank/DDBJ whole genome shotgun (WGS) entry which is preliminary data.</text>
</comment>
<dbReference type="GO" id="GO:0009366">
    <property type="term" value="C:enterobactin synthetase complex"/>
    <property type="evidence" value="ECO:0007669"/>
    <property type="project" value="TreeGrafter"/>
</dbReference>
<dbReference type="Proteomes" id="UP000642070">
    <property type="component" value="Unassembled WGS sequence"/>
</dbReference>
<dbReference type="GO" id="GO:0005829">
    <property type="term" value="C:cytosol"/>
    <property type="evidence" value="ECO:0007669"/>
    <property type="project" value="TreeGrafter"/>
</dbReference>
<dbReference type="EMBL" id="BMPI01000027">
    <property type="protein sequence ID" value="GGM44684.1"/>
    <property type="molecule type" value="Genomic_DNA"/>
</dbReference>
<dbReference type="Pfam" id="PF00668">
    <property type="entry name" value="Condensation"/>
    <property type="match status" value="1"/>
</dbReference>
<dbReference type="GO" id="GO:0031177">
    <property type="term" value="F:phosphopantetheine binding"/>
    <property type="evidence" value="ECO:0007669"/>
    <property type="project" value="TreeGrafter"/>
</dbReference>
<dbReference type="PANTHER" id="PTHR45527">
    <property type="entry name" value="NONRIBOSOMAL PEPTIDE SYNTHETASE"/>
    <property type="match status" value="1"/>
</dbReference>
<dbReference type="InterPro" id="IPR023213">
    <property type="entry name" value="CAT-like_dom_sf"/>
</dbReference>
<evidence type="ECO:0000259" key="1">
    <source>
        <dbReference type="Pfam" id="PF00668"/>
    </source>
</evidence>
<dbReference type="GO" id="GO:0008610">
    <property type="term" value="P:lipid biosynthetic process"/>
    <property type="evidence" value="ECO:0007669"/>
    <property type="project" value="UniProtKB-ARBA"/>
</dbReference>
<sequence>MAETVMVAFRGRGSGVDELSWGQRELWGGMVRQQTWMPMGIVLPLAHGTTVGDVARELRFILERFPSMRTRLRLRDQAPPLQVLADHGEVPLEIVDDESPEQVSRRLHETPYDFEHDWPVRTAVVRRGGVPTHQVTVVCHLVNDGHGGLVLAGELARWHRDGRPERPEPGAMPPLEQAAWQRSPAGRKQSAAALRHWERILRDIEPKRFPGALDPRRPRHWQAGFASRALLLAARAVARRTGIDRTTVLLTAFAKALANATGIHPVVVRVVVSNRFRSALAGTVSPVSQPALCVVDVAGLPFDEAVARTARRVLTAYKHAYYDPNDLDALLEQTQVDVACYFNDRRPPGPGDAPPPTAEQIRAARAESEFFWMARQDRPNERLFLTIEDDPSTVLLDLCGDTHHVPPAAIEACVRDMETITVAAAIGGP</sequence>
<evidence type="ECO:0000313" key="3">
    <source>
        <dbReference type="Proteomes" id="UP000642070"/>
    </source>
</evidence>
<dbReference type="GO" id="GO:0009239">
    <property type="term" value="P:enterobactin biosynthetic process"/>
    <property type="evidence" value="ECO:0007669"/>
    <property type="project" value="TreeGrafter"/>
</dbReference>
<accession>A0A917U0V0</accession>
<name>A0A917U0V0_9ACTN</name>
<dbReference type="GO" id="GO:0047527">
    <property type="term" value="F:2,3-dihydroxybenzoate-serine ligase activity"/>
    <property type="evidence" value="ECO:0007669"/>
    <property type="project" value="TreeGrafter"/>
</dbReference>
<protein>
    <recommendedName>
        <fullName evidence="1">Condensation domain-containing protein</fullName>
    </recommendedName>
</protein>
<reference evidence="2" key="2">
    <citation type="submission" date="2020-09" db="EMBL/GenBank/DDBJ databases">
        <authorList>
            <person name="Sun Q."/>
            <person name="Ohkuma M."/>
        </authorList>
    </citation>
    <scope>NUCLEOTIDE SEQUENCE</scope>
    <source>
        <strain evidence="2">JCM 19831</strain>
    </source>
</reference>
<dbReference type="Gene3D" id="3.30.559.10">
    <property type="entry name" value="Chloramphenicol acetyltransferase-like domain"/>
    <property type="match status" value="1"/>
</dbReference>
<dbReference type="SUPFAM" id="SSF52777">
    <property type="entry name" value="CoA-dependent acyltransferases"/>
    <property type="match status" value="2"/>
</dbReference>
<evidence type="ECO:0000313" key="2">
    <source>
        <dbReference type="EMBL" id="GGM44684.1"/>
    </source>
</evidence>
<dbReference type="AlphaFoldDB" id="A0A917U0V0"/>
<feature type="domain" description="Condensation" evidence="1">
    <location>
        <begin position="45"/>
        <end position="335"/>
    </location>
</feature>
<organism evidence="2 3">
    <name type="scientific">Dactylosporangium sucinum</name>
    <dbReference type="NCBI Taxonomy" id="1424081"/>
    <lineage>
        <taxon>Bacteria</taxon>
        <taxon>Bacillati</taxon>
        <taxon>Actinomycetota</taxon>
        <taxon>Actinomycetes</taxon>
        <taxon>Micromonosporales</taxon>
        <taxon>Micromonosporaceae</taxon>
        <taxon>Dactylosporangium</taxon>
    </lineage>
</organism>
<keyword evidence="3" id="KW-1185">Reference proteome</keyword>